<name>A0A562PCJ8_9BURK</name>
<evidence type="ECO:0000313" key="4">
    <source>
        <dbReference type="Proteomes" id="UP000315112"/>
    </source>
</evidence>
<accession>A0A562PCJ8</accession>
<dbReference type="InterPro" id="IPR029044">
    <property type="entry name" value="Nucleotide-diphossugar_trans"/>
</dbReference>
<dbReference type="AlphaFoldDB" id="A0A562PCJ8"/>
<proteinExistence type="predicted"/>
<evidence type="ECO:0000259" key="1">
    <source>
        <dbReference type="Pfam" id="PF00535"/>
    </source>
</evidence>
<evidence type="ECO:0000313" key="2">
    <source>
        <dbReference type="EMBL" id="QGZ40174.1"/>
    </source>
</evidence>
<dbReference type="Gene3D" id="3.90.550.10">
    <property type="entry name" value="Spore Coat Polysaccharide Biosynthesis Protein SpsA, Chain A"/>
    <property type="match status" value="1"/>
</dbReference>
<dbReference type="EMBL" id="CP046904">
    <property type="protein sequence ID" value="QGZ40174.1"/>
    <property type="molecule type" value="Genomic_DNA"/>
</dbReference>
<dbReference type="RefSeq" id="WP_145881704.1">
    <property type="nucleotide sequence ID" value="NZ_CP046904.1"/>
</dbReference>
<reference evidence="3" key="2">
    <citation type="submission" date="2019-07" db="EMBL/GenBank/DDBJ databases">
        <authorList>
            <person name="Whitman W."/>
            <person name="Huntemann M."/>
            <person name="Clum A."/>
            <person name="Pillay M."/>
            <person name="Palaniappan K."/>
            <person name="Varghese N."/>
            <person name="Mikhailova N."/>
            <person name="Stamatis D."/>
            <person name="Reddy T."/>
            <person name="Daum C."/>
            <person name="Shapiro N."/>
            <person name="Ivanova N."/>
            <person name="Kyrpides N."/>
            <person name="Woyke T."/>
        </authorList>
    </citation>
    <scope>NUCLEOTIDE SEQUENCE</scope>
    <source>
        <strain evidence="3">CGMCC 1.10685</strain>
    </source>
</reference>
<sequence length="455" mass="50607">MTTRNLDLSGGTAPANPFHADEALGVAADLVVEPIPHPDNSFDYLCTYELPARVPRLLYAPQRRLPFVELMNEAWRVLKPGGHFLVMSAGPAAVGDPAVVNPIDEHTFPRHFGRDGVTDGFTGAFETLRQEWRGDRLFAVLRKVEAAAARAPSGGSMVSVVIPVYNGERYIGQTLESVLAQAHPDFEVLCVDDHSTDGSLALLQDYARRDARVRVLQTPHNLGTASRALNHALPQMRGDFFVYSSQDDLFSTDWLSSMVARAHETGADAVIPNVVLHYPGDPSRDRILSGLRGDRTVELSGRDAAQHSLDWSIPGNALWRANLVRFFGFAEFGLNADEYSARLFFINANKVVFSDGIFYYRQDNPAAVTKRFTPKSFDYAYTQLRVYQLLAAEGYPAAIVQQEALKTLGTRNQLQQWLDEQGPANFTPEQRRQAQERLDRVTAAMRRDPMFAAVI</sequence>
<organism evidence="3 4">
    <name type="scientific">Pseudoduganella flava</name>
    <dbReference type="NCBI Taxonomy" id="871742"/>
    <lineage>
        <taxon>Bacteria</taxon>
        <taxon>Pseudomonadati</taxon>
        <taxon>Pseudomonadota</taxon>
        <taxon>Betaproteobacteria</taxon>
        <taxon>Burkholderiales</taxon>
        <taxon>Oxalobacteraceae</taxon>
        <taxon>Telluria group</taxon>
        <taxon>Pseudoduganella</taxon>
    </lineage>
</organism>
<evidence type="ECO:0000313" key="5">
    <source>
        <dbReference type="Proteomes" id="UP000437862"/>
    </source>
</evidence>
<dbReference type="PANTHER" id="PTHR43685">
    <property type="entry name" value="GLYCOSYLTRANSFERASE"/>
    <property type="match status" value="1"/>
</dbReference>
<dbReference type="Proteomes" id="UP000315112">
    <property type="component" value="Unassembled WGS sequence"/>
</dbReference>
<dbReference type="PANTHER" id="PTHR43685:SF2">
    <property type="entry name" value="GLYCOSYLTRANSFERASE 2-LIKE DOMAIN-CONTAINING PROTEIN"/>
    <property type="match status" value="1"/>
</dbReference>
<dbReference type="InterPro" id="IPR029063">
    <property type="entry name" value="SAM-dependent_MTases_sf"/>
</dbReference>
<evidence type="ECO:0000313" key="3">
    <source>
        <dbReference type="EMBL" id="TWI42128.1"/>
    </source>
</evidence>
<keyword evidence="3" id="KW-0808">Transferase</keyword>
<dbReference type="Proteomes" id="UP000437862">
    <property type="component" value="Chromosome"/>
</dbReference>
<dbReference type="InterPro" id="IPR050834">
    <property type="entry name" value="Glycosyltransf_2"/>
</dbReference>
<feature type="domain" description="Glycosyltransferase 2-like" evidence="1">
    <location>
        <begin position="159"/>
        <end position="296"/>
    </location>
</feature>
<dbReference type="CDD" id="cd00761">
    <property type="entry name" value="Glyco_tranf_GTA_type"/>
    <property type="match status" value="1"/>
</dbReference>
<reference evidence="3 4" key="1">
    <citation type="journal article" date="2015" name="Stand. Genomic Sci.">
        <title>Genomic Encyclopedia of Bacterial and Archaeal Type Strains, Phase III: the genomes of soil and plant-associated and newly described type strains.</title>
        <authorList>
            <person name="Whitman W.B."/>
            <person name="Woyke T."/>
            <person name="Klenk H.P."/>
            <person name="Zhou Y."/>
            <person name="Lilburn T.G."/>
            <person name="Beck B.J."/>
            <person name="De Vos P."/>
            <person name="Vandamme P."/>
            <person name="Eisen J.A."/>
            <person name="Garrity G."/>
            <person name="Hugenholtz P."/>
            <person name="Kyrpides N.C."/>
        </authorList>
    </citation>
    <scope>NUCLEOTIDE SEQUENCE [LARGE SCALE GENOMIC DNA]</scope>
    <source>
        <strain evidence="3 4">CGMCC 1.10685</strain>
    </source>
</reference>
<dbReference type="OrthoDB" id="9798249at2"/>
<dbReference type="Pfam" id="PF00535">
    <property type="entry name" value="Glycos_transf_2"/>
    <property type="match status" value="1"/>
</dbReference>
<dbReference type="GO" id="GO:0016740">
    <property type="term" value="F:transferase activity"/>
    <property type="evidence" value="ECO:0007669"/>
    <property type="project" value="UniProtKB-KW"/>
</dbReference>
<protein>
    <submittedName>
        <fullName evidence="2 3">Glycosyltransferase</fullName>
    </submittedName>
</protein>
<dbReference type="Gene3D" id="3.40.50.150">
    <property type="entry name" value="Vaccinia Virus protein VP39"/>
    <property type="match status" value="1"/>
</dbReference>
<gene>
    <name evidence="2" type="ORF">GO485_14710</name>
    <name evidence="3" type="ORF">IP92_05659</name>
</gene>
<reference evidence="2 5" key="3">
    <citation type="submission" date="2019-12" db="EMBL/GenBank/DDBJ databases">
        <title>Draft Genome Sequences of Six Type Strains of the Genus Massilia.</title>
        <authorList>
            <person name="Miess H."/>
            <person name="Frediansyah A."/>
            <person name="Goeker M."/>
            <person name="Gross H."/>
        </authorList>
    </citation>
    <scope>NUCLEOTIDE SEQUENCE [LARGE SCALE GENOMIC DNA]</scope>
    <source>
        <strain evidence="2 5">DSM 26639</strain>
    </source>
</reference>
<dbReference type="EMBL" id="VLKW01000016">
    <property type="protein sequence ID" value="TWI42128.1"/>
    <property type="molecule type" value="Genomic_DNA"/>
</dbReference>
<keyword evidence="5" id="KW-1185">Reference proteome</keyword>
<dbReference type="InterPro" id="IPR001173">
    <property type="entry name" value="Glyco_trans_2-like"/>
</dbReference>
<dbReference type="SUPFAM" id="SSF53448">
    <property type="entry name" value="Nucleotide-diphospho-sugar transferases"/>
    <property type="match status" value="1"/>
</dbReference>
<dbReference type="SUPFAM" id="SSF53335">
    <property type="entry name" value="S-adenosyl-L-methionine-dependent methyltransferases"/>
    <property type="match status" value="1"/>
</dbReference>